<comment type="caution">
    <text evidence="2">The sequence shown here is derived from an EMBL/GenBank/DDBJ whole genome shotgun (WGS) entry which is preliminary data.</text>
</comment>
<feature type="region of interest" description="Disordered" evidence="1">
    <location>
        <begin position="211"/>
        <end position="241"/>
    </location>
</feature>
<evidence type="ECO:0000256" key="1">
    <source>
        <dbReference type="SAM" id="MobiDB-lite"/>
    </source>
</evidence>
<keyword evidence="3" id="KW-1185">Reference proteome</keyword>
<evidence type="ECO:0000313" key="2">
    <source>
        <dbReference type="EMBL" id="KAK9814663.1"/>
    </source>
</evidence>
<name>A0AAW1Q141_9CHLO</name>
<sequence length="370" mass="40116">MAAAYGTPMVAGSDAYFGTPHQDLYRLVLLPNAVFILPRVTAPVMGGLAPVTPQYANTHFWNLASVVDMVGRFLSAAGAFSFPSLEEWSILPDKVKLQRMYEEYYAADPVNRTPPIPTVEVAVPGSPAELLQLCYSEDYMSSAAHLDAIMQALYIAMQALEAGLPQDSALRKVFVVDEAEPSLRHYVVKRQFSEGSTHVISFTFPGPALAATRSGPAPTSGSDAPWRLRQPPLSQGSSPAREELAGPFVARPLYLMEAAKIMAHEGCGECWLLQPKIAGMEALEYRVYLVGGAHAQGIAEDSLVVYTPAVLQDRGIAMVNLTIPEGYFWSDAVGLLGDSEPAGLADDPEKLARERRPWKSPELLIVAELV</sequence>
<protein>
    <submittedName>
        <fullName evidence="2">Uncharacterized protein</fullName>
    </submittedName>
</protein>
<evidence type="ECO:0000313" key="3">
    <source>
        <dbReference type="Proteomes" id="UP001489004"/>
    </source>
</evidence>
<organism evidence="2 3">
    <name type="scientific">[Myrmecia] bisecta</name>
    <dbReference type="NCBI Taxonomy" id="41462"/>
    <lineage>
        <taxon>Eukaryota</taxon>
        <taxon>Viridiplantae</taxon>
        <taxon>Chlorophyta</taxon>
        <taxon>core chlorophytes</taxon>
        <taxon>Trebouxiophyceae</taxon>
        <taxon>Trebouxiales</taxon>
        <taxon>Trebouxiaceae</taxon>
        <taxon>Myrmecia</taxon>
    </lineage>
</organism>
<dbReference type="AlphaFoldDB" id="A0AAW1Q141"/>
<gene>
    <name evidence="2" type="ORF">WJX72_009445</name>
</gene>
<dbReference type="EMBL" id="JALJOR010000007">
    <property type="protein sequence ID" value="KAK9814663.1"/>
    <property type="molecule type" value="Genomic_DNA"/>
</dbReference>
<proteinExistence type="predicted"/>
<reference evidence="2 3" key="1">
    <citation type="journal article" date="2024" name="Nat. Commun.">
        <title>Phylogenomics reveals the evolutionary origins of lichenization in chlorophyte algae.</title>
        <authorList>
            <person name="Puginier C."/>
            <person name="Libourel C."/>
            <person name="Otte J."/>
            <person name="Skaloud P."/>
            <person name="Haon M."/>
            <person name="Grisel S."/>
            <person name="Petersen M."/>
            <person name="Berrin J.G."/>
            <person name="Delaux P.M."/>
            <person name="Dal Grande F."/>
            <person name="Keller J."/>
        </authorList>
    </citation>
    <scope>NUCLEOTIDE SEQUENCE [LARGE SCALE GENOMIC DNA]</scope>
    <source>
        <strain evidence="2 3">SAG 2043</strain>
    </source>
</reference>
<dbReference type="Proteomes" id="UP001489004">
    <property type="component" value="Unassembled WGS sequence"/>
</dbReference>
<accession>A0AAW1Q141</accession>